<dbReference type="Gene3D" id="3.40.33.10">
    <property type="entry name" value="CAP"/>
    <property type="match status" value="1"/>
</dbReference>
<dbReference type="RefSeq" id="WP_203642271.1">
    <property type="nucleotide sequence ID" value="NZ_BOLN01000001.1"/>
</dbReference>
<feature type="domain" description="SCP" evidence="3">
    <location>
        <begin position="155"/>
        <end position="280"/>
    </location>
</feature>
<keyword evidence="5" id="KW-1185">Reference proteome</keyword>
<name>A0ABW4D2T9_9LACO</name>
<dbReference type="CDD" id="cd05379">
    <property type="entry name" value="CAP_bacterial"/>
    <property type="match status" value="1"/>
</dbReference>
<dbReference type="Pfam" id="PF00188">
    <property type="entry name" value="CAP"/>
    <property type="match status" value="1"/>
</dbReference>
<evidence type="ECO:0000259" key="3">
    <source>
        <dbReference type="Pfam" id="PF00188"/>
    </source>
</evidence>
<gene>
    <name evidence="4" type="ORF">ACFQ44_01910</name>
</gene>
<sequence>MKKFYLALTILAVATVGLSATTTPAAAKTGVKVISTKKVKKTAYHATKGTIYKTNKLTKVAHHAKNYKYTTLYVTKQSTVRKANHKKAVYSYITTKKARGWILRSYLKKGVAPKKSTKTIQTTTTTTTTKKNDDSTTTQTTASTFNAQAANADFLAMVNKERAKTGAAPLTIATKLTNLANQRAADCAKLGDITHYDSAGNTVYLEEGPKFGIDFNEGLSSECLYMADEGFVGDYQKAGTNAADQYLYHDAESNWGHRDNLINPEAKTIGIGWKISNGTIYNAVDQQG</sequence>
<keyword evidence="2" id="KW-0732">Signal</keyword>
<organism evidence="4 5">
    <name type="scientific">Levilactobacillus lanxiensis</name>
    <dbReference type="NCBI Taxonomy" id="2799568"/>
    <lineage>
        <taxon>Bacteria</taxon>
        <taxon>Bacillati</taxon>
        <taxon>Bacillota</taxon>
        <taxon>Bacilli</taxon>
        <taxon>Lactobacillales</taxon>
        <taxon>Lactobacillaceae</taxon>
        <taxon>Levilactobacillus</taxon>
    </lineage>
</organism>
<feature type="region of interest" description="Disordered" evidence="1">
    <location>
        <begin position="117"/>
        <end position="139"/>
    </location>
</feature>
<evidence type="ECO:0000256" key="2">
    <source>
        <dbReference type="SAM" id="SignalP"/>
    </source>
</evidence>
<proteinExistence type="predicted"/>
<accession>A0ABW4D2T9</accession>
<dbReference type="SUPFAM" id="SSF55797">
    <property type="entry name" value="PR-1-like"/>
    <property type="match status" value="1"/>
</dbReference>
<feature type="signal peptide" evidence="2">
    <location>
        <begin position="1"/>
        <end position="27"/>
    </location>
</feature>
<comment type="caution">
    <text evidence="4">The sequence shown here is derived from an EMBL/GenBank/DDBJ whole genome shotgun (WGS) entry which is preliminary data.</text>
</comment>
<dbReference type="InterPro" id="IPR014044">
    <property type="entry name" value="CAP_dom"/>
</dbReference>
<feature type="chain" id="PRO_5045693837" evidence="2">
    <location>
        <begin position="28"/>
        <end position="288"/>
    </location>
</feature>
<evidence type="ECO:0000256" key="1">
    <source>
        <dbReference type="SAM" id="MobiDB-lite"/>
    </source>
</evidence>
<reference evidence="5" key="1">
    <citation type="journal article" date="2019" name="Int. J. Syst. Evol. Microbiol.">
        <title>The Global Catalogue of Microorganisms (GCM) 10K type strain sequencing project: providing services to taxonomists for standard genome sequencing and annotation.</title>
        <authorList>
            <consortium name="The Broad Institute Genomics Platform"/>
            <consortium name="The Broad Institute Genome Sequencing Center for Infectious Disease"/>
            <person name="Wu L."/>
            <person name="Ma J."/>
        </authorList>
    </citation>
    <scope>NUCLEOTIDE SEQUENCE [LARGE SCALE GENOMIC DNA]</scope>
    <source>
        <strain evidence="5">CCM 8979</strain>
    </source>
</reference>
<protein>
    <submittedName>
        <fullName evidence="4">CAP domain-containing protein</fullName>
    </submittedName>
</protein>
<evidence type="ECO:0000313" key="4">
    <source>
        <dbReference type="EMBL" id="MFD1454433.1"/>
    </source>
</evidence>
<dbReference type="EMBL" id="JBHTOD010000001">
    <property type="protein sequence ID" value="MFD1454433.1"/>
    <property type="molecule type" value="Genomic_DNA"/>
</dbReference>
<dbReference type="InterPro" id="IPR035940">
    <property type="entry name" value="CAP_sf"/>
</dbReference>
<dbReference type="Proteomes" id="UP001597189">
    <property type="component" value="Unassembled WGS sequence"/>
</dbReference>
<feature type="compositionally biased region" description="Low complexity" evidence="1">
    <location>
        <begin position="118"/>
        <end position="139"/>
    </location>
</feature>
<evidence type="ECO:0000313" key="5">
    <source>
        <dbReference type="Proteomes" id="UP001597189"/>
    </source>
</evidence>